<evidence type="ECO:0000313" key="2">
    <source>
        <dbReference type="EMBL" id="SFB09494.1"/>
    </source>
</evidence>
<proteinExistence type="predicted"/>
<dbReference type="STRING" id="490629.SAMN05216266_104308"/>
<dbReference type="AlphaFoldDB" id="A0A1I0Y8D0"/>
<dbReference type="NCBIfam" id="NF041390">
    <property type="entry name" value="TadE_Rv3655c"/>
    <property type="match status" value="1"/>
</dbReference>
<dbReference type="InterPro" id="IPR049790">
    <property type="entry name" value="Rv3655c/TadE"/>
</dbReference>
<keyword evidence="3" id="KW-1185">Reference proteome</keyword>
<evidence type="ECO:0000256" key="1">
    <source>
        <dbReference type="SAM" id="Phobius"/>
    </source>
</evidence>
<dbReference type="RefSeq" id="WP_245788246.1">
    <property type="nucleotide sequence ID" value="NZ_FOKG01000004.1"/>
</dbReference>
<evidence type="ECO:0008006" key="4">
    <source>
        <dbReference type="Google" id="ProtNLM"/>
    </source>
</evidence>
<evidence type="ECO:0000313" key="3">
    <source>
        <dbReference type="Proteomes" id="UP000243799"/>
    </source>
</evidence>
<gene>
    <name evidence="2" type="ORF">SAMN05216266_104308</name>
</gene>
<dbReference type="Proteomes" id="UP000243799">
    <property type="component" value="Unassembled WGS sequence"/>
</dbReference>
<reference evidence="3" key="1">
    <citation type="submission" date="2016-10" db="EMBL/GenBank/DDBJ databases">
        <authorList>
            <person name="Varghese N."/>
            <person name="Submissions S."/>
        </authorList>
    </citation>
    <scope>NUCLEOTIDE SEQUENCE [LARGE SCALE GENOMIC DNA]</scope>
    <source>
        <strain evidence="3">CGMCC 4.3568</strain>
    </source>
</reference>
<keyword evidence="1" id="KW-0472">Membrane</keyword>
<keyword evidence="1" id="KW-0812">Transmembrane</keyword>
<name>A0A1I0Y8D0_9PSEU</name>
<sequence length="118" mass="12182">MTVEAAISICALVTILGMVLAGLSMVIDQLRCADAARAAARLLARGDSSLAADAVRTLAPSRARMVVRYELGGVLVTVLTDAGSGLLPVVELHAEAYATIEPGQGREAPTKERARAPA</sequence>
<keyword evidence="1" id="KW-1133">Transmembrane helix</keyword>
<dbReference type="EMBL" id="FOKG01000004">
    <property type="protein sequence ID" value="SFB09494.1"/>
    <property type="molecule type" value="Genomic_DNA"/>
</dbReference>
<protein>
    <recommendedName>
        <fullName evidence="4">TadE-like protein</fullName>
    </recommendedName>
</protein>
<organism evidence="2 3">
    <name type="scientific">Amycolatopsis marina</name>
    <dbReference type="NCBI Taxonomy" id="490629"/>
    <lineage>
        <taxon>Bacteria</taxon>
        <taxon>Bacillati</taxon>
        <taxon>Actinomycetota</taxon>
        <taxon>Actinomycetes</taxon>
        <taxon>Pseudonocardiales</taxon>
        <taxon>Pseudonocardiaceae</taxon>
        <taxon>Amycolatopsis</taxon>
    </lineage>
</organism>
<accession>A0A1I0Y8D0</accession>
<feature type="transmembrane region" description="Helical" evidence="1">
    <location>
        <begin position="6"/>
        <end position="27"/>
    </location>
</feature>